<evidence type="ECO:0000256" key="1">
    <source>
        <dbReference type="ARBA" id="ARBA00022679"/>
    </source>
</evidence>
<comment type="caution">
    <text evidence="9">The sequence shown here is derived from an EMBL/GenBank/DDBJ whole genome shotgun (WGS) entry which is preliminary data.</text>
</comment>
<evidence type="ECO:0000313" key="9">
    <source>
        <dbReference type="EMBL" id="MFD2515429.1"/>
    </source>
</evidence>
<evidence type="ECO:0000259" key="8">
    <source>
        <dbReference type="Pfam" id="PF16582"/>
    </source>
</evidence>
<evidence type="ECO:0000256" key="3">
    <source>
        <dbReference type="ARBA" id="ARBA00022842"/>
    </source>
</evidence>
<organism evidence="9 10">
    <name type="scientific">Pontibacter locisalis</name>
    <dbReference type="NCBI Taxonomy" id="1719035"/>
    <lineage>
        <taxon>Bacteria</taxon>
        <taxon>Pseudomonadati</taxon>
        <taxon>Bacteroidota</taxon>
        <taxon>Cytophagia</taxon>
        <taxon>Cytophagales</taxon>
        <taxon>Hymenobacteraceae</taxon>
        <taxon>Pontibacter</taxon>
    </lineage>
</organism>
<dbReference type="PANTHER" id="PTHR42916:SF1">
    <property type="entry name" value="PROTEIN PHYLLO, CHLOROPLASTIC"/>
    <property type="match status" value="1"/>
</dbReference>
<keyword evidence="10" id="KW-1185">Reference proteome</keyword>
<dbReference type="Proteomes" id="UP001597544">
    <property type="component" value="Unassembled WGS sequence"/>
</dbReference>
<evidence type="ECO:0000256" key="4">
    <source>
        <dbReference type="ARBA" id="ARBA00023052"/>
    </source>
</evidence>
<dbReference type="CDD" id="cd02009">
    <property type="entry name" value="TPP_SHCHC_synthase"/>
    <property type="match status" value="1"/>
</dbReference>
<name>A0ABW5IP50_9BACT</name>
<reference evidence="10" key="1">
    <citation type="journal article" date="2019" name="Int. J. Syst. Evol. Microbiol.">
        <title>The Global Catalogue of Microorganisms (GCM) 10K type strain sequencing project: providing services to taxonomists for standard genome sequencing and annotation.</title>
        <authorList>
            <consortium name="The Broad Institute Genomics Platform"/>
            <consortium name="The Broad Institute Genome Sequencing Center for Infectious Disease"/>
            <person name="Wu L."/>
            <person name="Ma J."/>
        </authorList>
    </citation>
    <scope>NUCLEOTIDE SEQUENCE [LARGE SCALE GENOMIC DNA]</scope>
    <source>
        <strain evidence="10">KCTC 42498</strain>
    </source>
</reference>
<comment type="catalytic activity">
    <reaction evidence="6">
        <text>isochorismate + 2-oxoglutarate + H(+) = 5-enolpyruvoyl-6-hydroxy-2-succinyl-cyclohex-3-ene-1-carboxylate + CO2</text>
        <dbReference type="Rhea" id="RHEA:25593"/>
        <dbReference type="ChEBI" id="CHEBI:15378"/>
        <dbReference type="ChEBI" id="CHEBI:16526"/>
        <dbReference type="ChEBI" id="CHEBI:16810"/>
        <dbReference type="ChEBI" id="CHEBI:29780"/>
        <dbReference type="ChEBI" id="CHEBI:58818"/>
        <dbReference type="EC" id="2.2.1.9"/>
    </reaction>
</comment>
<comment type="cofactor">
    <cofactor evidence="6">
        <name>Mg(2+)</name>
        <dbReference type="ChEBI" id="CHEBI:18420"/>
    </cofactor>
    <cofactor evidence="6">
        <name>Mn(2+)</name>
        <dbReference type="ChEBI" id="CHEBI:29035"/>
    </cofactor>
</comment>
<dbReference type="EC" id="2.2.1.9" evidence="6"/>
<comment type="function">
    <text evidence="6">Catalyzes the thiamine diphosphate-dependent decarboxylation of 2-oxoglutarate and the subsequent addition of the resulting succinic semialdehyde-thiamine pyrophosphate anion to isochorismate to yield 2-succinyl-5-enolpyruvyl-6-hydroxy-3-cyclohexene-1-carboxylate (SEPHCHC).</text>
</comment>
<dbReference type="SUPFAM" id="SSF52518">
    <property type="entry name" value="Thiamin diphosphate-binding fold (THDP-binding)"/>
    <property type="match status" value="2"/>
</dbReference>
<evidence type="ECO:0000256" key="5">
    <source>
        <dbReference type="ARBA" id="ARBA00023211"/>
    </source>
</evidence>
<comment type="pathway">
    <text evidence="6">Quinol/quinone metabolism; 1,4-dihydroxy-2-naphthoate biosynthesis; 1,4-dihydroxy-2-naphthoate from chorismate: step 2/7.</text>
</comment>
<evidence type="ECO:0000259" key="7">
    <source>
        <dbReference type="Pfam" id="PF02776"/>
    </source>
</evidence>
<keyword evidence="1 6" id="KW-0808">Transferase</keyword>
<dbReference type="CDD" id="cd07037">
    <property type="entry name" value="TPP_PYR_MenD"/>
    <property type="match status" value="1"/>
</dbReference>
<sequence>MIIQPVVNVAEICAQKGVKNVILSPGSRCAPLTIAFARHKAFLVRTVSDERAAAFIALGLALTTGQPTVLICTSGTAALNYAPAVAEAFFQQVPLLILTADRPPEWIDQLDGQTIRQQNVFGQHIKSSYTFPVDFSTPDAVWHSERMVSEALNEAMAFPGGPVHINVPLREPFYPSPGEPVKFDNKVKIIAEEESAYMMSPQLSLKLQEEILRHRKVLVVAGQQTYDPHLLQSLHAFAESTGAVIVGDVISNIQELPAVVRHQDVFLSCPNAEKLKQLQPDLLITFGKSVISKSLKLYLRNYKPNTHWHVQPAGQVADTFQALTKIIRCSATSLFSGLTGSTKTDAAYVRAWRGMDKKAGNFLSAYTADSGYHELAVVARFFKQLPHKSNLHLANSMSVRYANILALQPDQEVEVFANRGTSGIDGSTSTAVGCALASSKITTLLTGDLAFFYDRNGLWHNYLPQNLRIVLLNNHAGGIFRLIDGPRQQPELEPFFETEQALNAENTARDFNLHYVAVRNINELEKALPGFLSTDTGAGIMEIFTNSSSNAAAFDKYRQAVRSIEF</sequence>
<evidence type="ECO:0000256" key="6">
    <source>
        <dbReference type="HAMAP-Rule" id="MF_01659"/>
    </source>
</evidence>
<dbReference type="InterPro" id="IPR029061">
    <property type="entry name" value="THDP-binding"/>
</dbReference>
<feature type="domain" description="Menaquinone biosynthesis protein MenD middle" evidence="8">
    <location>
        <begin position="210"/>
        <end position="392"/>
    </location>
</feature>
<proteinExistence type="inferred from homology"/>
<comment type="pathway">
    <text evidence="6">Quinol/quinone metabolism; menaquinone biosynthesis.</text>
</comment>
<dbReference type="PANTHER" id="PTHR42916">
    <property type="entry name" value="2-SUCCINYL-5-ENOLPYRUVYL-6-HYDROXY-3-CYCLOHEXENE-1-CARBOXYLATE SYNTHASE"/>
    <property type="match status" value="1"/>
</dbReference>
<dbReference type="EMBL" id="JBHULU010000021">
    <property type="protein sequence ID" value="MFD2515429.1"/>
    <property type="molecule type" value="Genomic_DNA"/>
</dbReference>
<dbReference type="GO" id="GO:0070204">
    <property type="term" value="F:2-succinyl-5-enolpyruvyl-6-hydroxy-3-cyclohexene-1-carboxylic-acid synthase activity"/>
    <property type="evidence" value="ECO:0007669"/>
    <property type="project" value="UniProtKB-EC"/>
</dbReference>
<comment type="cofactor">
    <cofactor evidence="6">
        <name>thiamine diphosphate</name>
        <dbReference type="ChEBI" id="CHEBI:58937"/>
    </cofactor>
    <text evidence="6">Binds 1 thiamine pyrophosphate per subunit.</text>
</comment>
<evidence type="ECO:0000313" key="10">
    <source>
        <dbReference type="Proteomes" id="UP001597544"/>
    </source>
</evidence>
<dbReference type="Pfam" id="PF16582">
    <property type="entry name" value="TPP_enzyme_M_2"/>
    <property type="match status" value="1"/>
</dbReference>
<protein>
    <recommendedName>
        <fullName evidence="6">2-succinyl-5-enolpyruvyl-6-hydroxy-3-cyclohexene-1-carboxylate synthase</fullName>
        <shortName evidence="6">SEPHCHC synthase</shortName>
        <ecNumber evidence="6">2.2.1.9</ecNumber>
    </recommendedName>
    <alternativeName>
        <fullName evidence="6">Menaquinone biosynthesis protein MenD</fullName>
    </alternativeName>
</protein>
<keyword evidence="2 6" id="KW-0479">Metal-binding</keyword>
<dbReference type="InterPro" id="IPR012001">
    <property type="entry name" value="Thiamin_PyroP_enz_TPP-bd_dom"/>
</dbReference>
<accession>A0ABW5IP50</accession>
<dbReference type="HAMAP" id="MF_01659">
    <property type="entry name" value="MenD"/>
    <property type="match status" value="1"/>
</dbReference>
<feature type="domain" description="Thiamine pyrophosphate enzyme N-terminal TPP-binding" evidence="7">
    <location>
        <begin position="9"/>
        <end position="110"/>
    </location>
</feature>
<comment type="similarity">
    <text evidence="6">Belongs to the TPP enzyme family. MenD subfamily.</text>
</comment>
<dbReference type="PIRSF" id="PIRSF004983">
    <property type="entry name" value="MenD"/>
    <property type="match status" value="1"/>
</dbReference>
<dbReference type="Pfam" id="PF02776">
    <property type="entry name" value="TPP_enzyme_N"/>
    <property type="match status" value="1"/>
</dbReference>
<comment type="subunit">
    <text evidence="6">Homodimer.</text>
</comment>
<dbReference type="InterPro" id="IPR032264">
    <property type="entry name" value="MenD_middle"/>
</dbReference>
<dbReference type="Gene3D" id="3.40.50.970">
    <property type="match status" value="2"/>
</dbReference>
<dbReference type="RefSeq" id="WP_377510137.1">
    <property type="nucleotide sequence ID" value="NZ_JBHULU010000021.1"/>
</dbReference>
<dbReference type="NCBIfam" id="TIGR00173">
    <property type="entry name" value="menD"/>
    <property type="match status" value="1"/>
</dbReference>
<gene>
    <name evidence="6 9" type="primary">menD</name>
    <name evidence="9" type="ORF">ACFSRY_16265</name>
</gene>
<keyword evidence="6" id="KW-0474">Menaquinone biosynthesis</keyword>
<keyword evidence="4 6" id="KW-0786">Thiamine pyrophosphate</keyword>
<keyword evidence="5 6" id="KW-0464">Manganese</keyword>
<keyword evidence="3 6" id="KW-0460">Magnesium</keyword>
<evidence type="ECO:0000256" key="2">
    <source>
        <dbReference type="ARBA" id="ARBA00022723"/>
    </source>
</evidence>
<dbReference type="InterPro" id="IPR004433">
    <property type="entry name" value="MenaQ_synth_MenD"/>
</dbReference>
<dbReference type="Gene3D" id="3.40.50.1220">
    <property type="entry name" value="TPP-binding domain"/>
    <property type="match status" value="1"/>
</dbReference>